<gene>
    <name evidence="1" type="ORF">PGQ11_011883</name>
</gene>
<dbReference type="EMBL" id="JAPCWZ010000007">
    <property type="protein sequence ID" value="KAK8855971.1"/>
    <property type="molecule type" value="Genomic_DNA"/>
</dbReference>
<protein>
    <submittedName>
        <fullName evidence="1">Uncharacterized protein</fullName>
    </submittedName>
</protein>
<name>A0ABR2I0U4_9PEZI</name>
<dbReference type="Proteomes" id="UP001390339">
    <property type="component" value="Unassembled WGS sequence"/>
</dbReference>
<proteinExistence type="predicted"/>
<sequence>MVVESTENSLGRLGVVFVEGDSGVACALELLSFLEVGAQHLGEDWRSQTQHRRSTDDDAWKRLTWSQCGQAVAIVTSPSGSRIIVSRASHLWSPR</sequence>
<evidence type="ECO:0000313" key="1">
    <source>
        <dbReference type="EMBL" id="KAK8855971.1"/>
    </source>
</evidence>
<evidence type="ECO:0000313" key="2">
    <source>
        <dbReference type="Proteomes" id="UP001390339"/>
    </source>
</evidence>
<keyword evidence="2" id="KW-1185">Reference proteome</keyword>
<reference evidence="1 2" key="1">
    <citation type="journal article" date="2024" name="IMA Fungus">
        <title>Apiospora arundinis, a panoply of carbohydrate-active enzymes and secondary metabolites.</title>
        <authorList>
            <person name="Sorensen T."/>
            <person name="Petersen C."/>
            <person name="Muurmann A.T."/>
            <person name="Christiansen J.V."/>
            <person name="Brundto M.L."/>
            <person name="Overgaard C.K."/>
            <person name="Boysen A.T."/>
            <person name="Wollenberg R.D."/>
            <person name="Larsen T.O."/>
            <person name="Sorensen J.L."/>
            <person name="Nielsen K.L."/>
            <person name="Sondergaard T.E."/>
        </authorList>
    </citation>
    <scope>NUCLEOTIDE SEQUENCE [LARGE SCALE GENOMIC DNA]</scope>
    <source>
        <strain evidence="1 2">AAU 773</strain>
    </source>
</reference>
<organism evidence="1 2">
    <name type="scientific">Apiospora arundinis</name>
    <dbReference type="NCBI Taxonomy" id="335852"/>
    <lineage>
        <taxon>Eukaryota</taxon>
        <taxon>Fungi</taxon>
        <taxon>Dikarya</taxon>
        <taxon>Ascomycota</taxon>
        <taxon>Pezizomycotina</taxon>
        <taxon>Sordariomycetes</taxon>
        <taxon>Xylariomycetidae</taxon>
        <taxon>Amphisphaeriales</taxon>
        <taxon>Apiosporaceae</taxon>
        <taxon>Apiospora</taxon>
    </lineage>
</organism>
<accession>A0ABR2I0U4</accession>
<comment type="caution">
    <text evidence="1">The sequence shown here is derived from an EMBL/GenBank/DDBJ whole genome shotgun (WGS) entry which is preliminary data.</text>
</comment>